<reference evidence="10 11" key="1">
    <citation type="submission" date="2014-06" db="EMBL/GenBank/DDBJ databases">
        <authorList>
            <person name="Swart Estienne"/>
        </authorList>
    </citation>
    <scope>NUCLEOTIDE SEQUENCE [LARGE SCALE GENOMIC DNA]</scope>
    <source>
        <strain evidence="10 11">130c</strain>
    </source>
</reference>
<dbReference type="InterPro" id="IPR017441">
    <property type="entry name" value="Protein_kinase_ATP_BS"/>
</dbReference>
<feature type="binding site" evidence="7">
    <location>
        <position position="841"/>
    </location>
    <ligand>
        <name>ATP</name>
        <dbReference type="ChEBI" id="CHEBI:30616"/>
    </ligand>
</feature>
<name>A0A078AGE5_STYLE</name>
<feature type="compositionally biased region" description="Polar residues" evidence="8">
    <location>
        <begin position="468"/>
        <end position="488"/>
    </location>
</feature>
<dbReference type="GO" id="GO:0005524">
    <property type="term" value="F:ATP binding"/>
    <property type="evidence" value="ECO:0007669"/>
    <property type="project" value="UniProtKB-UniRule"/>
</dbReference>
<evidence type="ECO:0000256" key="5">
    <source>
        <dbReference type="ARBA" id="ARBA00022777"/>
    </source>
</evidence>
<feature type="region of interest" description="Disordered" evidence="8">
    <location>
        <begin position="455"/>
        <end position="488"/>
    </location>
</feature>
<feature type="region of interest" description="Disordered" evidence="8">
    <location>
        <begin position="1197"/>
        <end position="1223"/>
    </location>
</feature>
<keyword evidence="11" id="KW-1185">Reference proteome</keyword>
<dbReference type="Pfam" id="PF00069">
    <property type="entry name" value="Pkinase"/>
    <property type="match status" value="1"/>
</dbReference>
<dbReference type="GO" id="GO:0005856">
    <property type="term" value="C:cytoskeleton"/>
    <property type="evidence" value="ECO:0007669"/>
    <property type="project" value="TreeGrafter"/>
</dbReference>
<dbReference type="Gene3D" id="1.10.510.10">
    <property type="entry name" value="Transferase(Phosphotransferase) domain 1"/>
    <property type="match status" value="1"/>
</dbReference>
<dbReference type="PROSITE" id="PS00108">
    <property type="entry name" value="PROTEIN_KINASE_ST"/>
    <property type="match status" value="1"/>
</dbReference>
<feature type="compositionally biased region" description="Low complexity" evidence="8">
    <location>
        <begin position="1132"/>
        <end position="1148"/>
    </location>
</feature>
<feature type="region of interest" description="Disordered" evidence="8">
    <location>
        <begin position="1128"/>
        <end position="1183"/>
    </location>
</feature>
<gene>
    <name evidence="10" type="primary">Contig13509.g14421</name>
    <name evidence="10" type="ORF">STYLEM_10329</name>
</gene>
<dbReference type="PROSITE" id="PS00107">
    <property type="entry name" value="PROTEIN_KINASE_ATP"/>
    <property type="match status" value="1"/>
</dbReference>
<keyword evidence="6 7" id="KW-0067">ATP-binding</keyword>
<dbReference type="PANTHER" id="PTHR24058">
    <property type="entry name" value="DUAL SPECIFICITY PROTEIN KINASE"/>
    <property type="match status" value="1"/>
</dbReference>
<keyword evidence="5 10" id="KW-0418">Kinase</keyword>
<keyword evidence="4 7" id="KW-0547">Nucleotide-binding</keyword>
<keyword evidence="3" id="KW-0808">Transferase</keyword>
<proteinExistence type="inferred from homology"/>
<evidence type="ECO:0000256" key="3">
    <source>
        <dbReference type="ARBA" id="ARBA00022679"/>
    </source>
</evidence>
<feature type="compositionally biased region" description="Basic and acidic residues" evidence="8">
    <location>
        <begin position="1260"/>
        <end position="1271"/>
    </location>
</feature>
<dbReference type="InParanoid" id="A0A078AGE5"/>
<feature type="region of interest" description="Disordered" evidence="8">
    <location>
        <begin position="273"/>
        <end position="294"/>
    </location>
</feature>
<sequence>MSAIATSSFKATKKNQHFLGTSSQSSMSSQIRSSILPQNSLTKSAGLNHLSDKNSSGIASQSLYVQKQLHQNSSKKRDTKASQLNSNDYYTIQNTRNASTIQNSQQQTSRNQVQLQSNVNNSQSATNDQEGATPQNQNKSMRSPKRMDQNALPLDKIVENIHNTSTDFTKVFSQSQVKSSAVGGTGSNTNNSRHSILTNEKYQPRALSAVKNSQILSHSNFSQMSNFSKSQNAKKLSQITSASNQGSQIYNDKTSINNSKTIYKKSVIINQQHSQSTLGKEHQYSPKPGSEQFNKHTIFKSPQQVKKLSSNVHQSSGNNTNFLANSVNLGPGVFVSNSNSPLPLSSSQHQKISRINSHTENQKQSQSRMVSGQKLNKQNSVNNNSSVMHQKLPNNLNPATTPSCLQIDLSLLSNKNDDELVVTQLGVTASQNAQTLYQLQQQQNSQSLTQSLSLTQSIQKSNQRKKSSVSQTKKTPLQINSQSPNLQNLNDHQAQVNNKSPKTYKYNNNVASGQQSLQSRHSLINANGGVKKQDSGPKITEPIFQAMKNSTLRVNQGKASKTQTIVKSSVPFEKQKQMSERLNSQEEVDETKSNSVFEIKQIVASQKVSSQQKHKLSQIERQSIQLNLDSNSLQVKCQEEDNFSFNSQNNTTSIINVKHKSSQDLENDDKFLISEEQSNLKSQKSSVLQVVVSQNNLILEDKEVKQMSRVGHQQQKININLDLSLSDTESLFLNIEKFLQKHDKILLDFEKREIEQLTEDQVFFCGVSLQDRSAQYVALYGNPESEKEIQKSLDDEEGYYNVLLGDHLNYRYEVLKILGKGSFAQVVSCFDHKTGQKVAIKITRNTEIDHKFAGSESKLLNYLMTNDPTDSSNIVRLINEFYFRDHHCFVFELLCSDLFEHLKENGFIGFEVSKIRDYAVQILEALIFLEKHQIIHCDLKPENILLRDPHGEKLKLVDYGSGCFRQEQVYTYVQSRFYRAPEVILRIPYSEKVDIWSFGCILAELYTGEPLFPGNNEQEQLELIMEICGIPTDKVIDKSRKKDHYFDVDYSPFLIEDEQLGILRIPESKKLEDAVPCQDPFFLDFIAKCLELDPEIRFSASQAIQHKWIQEGFIKKDESNTSLASVNRSMASQQLHQQQNSQQLQPPQIMNRRREEEQDGVKGNVYEESPVRPIKDKPKKSLTKHFNFQTVKVGGLGDNDSCMSTPHNEEGISRGRGDESGNKMHEIDLNFQLIVSKEKVNSEEEFNKPNHISMINNKNGKKEQQSDSEKRKGVKMIGKYEIVRADEDPKDTNSQTSGIASEANIPPVNQHEAINNENSINKITVTFYQKRAQGKSHQTSQSKKI</sequence>
<dbReference type="SMART" id="SM00220">
    <property type="entry name" value="S_TKc"/>
    <property type="match status" value="1"/>
</dbReference>
<feature type="domain" description="Protein kinase" evidence="9">
    <location>
        <begin position="812"/>
        <end position="1109"/>
    </location>
</feature>
<feature type="region of interest" description="Disordered" evidence="8">
    <location>
        <begin position="1242"/>
        <end position="1317"/>
    </location>
</feature>
<feature type="compositionally biased region" description="Polar residues" evidence="8">
    <location>
        <begin position="348"/>
        <end position="378"/>
    </location>
</feature>
<dbReference type="CDD" id="cd14210">
    <property type="entry name" value="PKc_DYRK"/>
    <property type="match status" value="1"/>
</dbReference>
<dbReference type="PANTHER" id="PTHR24058:SF22">
    <property type="entry name" value="DUAL SPECIFICITY TYROSINE-PHOSPHORYLATION-REGULATED KINASE 4"/>
    <property type="match status" value="1"/>
</dbReference>
<dbReference type="InterPro" id="IPR050494">
    <property type="entry name" value="Ser_Thr_dual-spec_kinase"/>
</dbReference>
<evidence type="ECO:0000313" key="10">
    <source>
        <dbReference type="EMBL" id="CDW81314.1"/>
    </source>
</evidence>
<dbReference type="PROSITE" id="PS50011">
    <property type="entry name" value="PROTEIN_KINASE_DOM"/>
    <property type="match status" value="1"/>
</dbReference>
<protein>
    <submittedName>
        <fullName evidence="10">Serine threonine protein kinase</fullName>
    </submittedName>
</protein>
<evidence type="ECO:0000256" key="2">
    <source>
        <dbReference type="ARBA" id="ARBA00022527"/>
    </source>
</evidence>
<evidence type="ECO:0000256" key="1">
    <source>
        <dbReference type="ARBA" id="ARBA00008867"/>
    </source>
</evidence>
<dbReference type="FunCoup" id="A0A078AGE5">
    <property type="interactions" value="44"/>
</dbReference>
<keyword evidence="2" id="KW-0723">Serine/threonine-protein kinase</keyword>
<comment type="similarity">
    <text evidence="1">Belongs to the protein kinase superfamily. CMGC Ser/Thr protein kinase family. MNB/DYRK subfamily.</text>
</comment>
<accession>A0A078AGE5</accession>
<organism evidence="10 11">
    <name type="scientific">Stylonychia lemnae</name>
    <name type="common">Ciliate</name>
    <dbReference type="NCBI Taxonomy" id="5949"/>
    <lineage>
        <taxon>Eukaryota</taxon>
        <taxon>Sar</taxon>
        <taxon>Alveolata</taxon>
        <taxon>Ciliophora</taxon>
        <taxon>Intramacronucleata</taxon>
        <taxon>Spirotrichea</taxon>
        <taxon>Stichotrichia</taxon>
        <taxon>Sporadotrichida</taxon>
        <taxon>Oxytrichidae</taxon>
        <taxon>Stylonychinae</taxon>
        <taxon>Stylonychia</taxon>
    </lineage>
</organism>
<evidence type="ECO:0000256" key="8">
    <source>
        <dbReference type="SAM" id="MobiDB-lite"/>
    </source>
</evidence>
<dbReference type="Proteomes" id="UP000039865">
    <property type="component" value="Unassembled WGS sequence"/>
</dbReference>
<dbReference type="InterPro" id="IPR011009">
    <property type="entry name" value="Kinase-like_dom_sf"/>
</dbReference>
<dbReference type="GO" id="GO:0005737">
    <property type="term" value="C:cytoplasm"/>
    <property type="evidence" value="ECO:0007669"/>
    <property type="project" value="TreeGrafter"/>
</dbReference>
<evidence type="ECO:0000256" key="6">
    <source>
        <dbReference type="ARBA" id="ARBA00022840"/>
    </source>
</evidence>
<dbReference type="GO" id="GO:0004674">
    <property type="term" value="F:protein serine/threonine kinase activity"/>
    <property type="evidence" value="ECO:0007669"/>
    <property type="project" value="UniProtKB-KW"/>
</dbReference>
<feature type="compositionally biased region" description="Polar residues" evidence="8">
    <location>
        <begin position="125"/>
        <end position="141"/>
    </location>
</feature>
<feature type="region of interest" description="Disordered" evidence="8">
    <location>
        <begin position="98"/>
        <end position="147"/>
    </location>
</feature>
<evidence type="ECO:0000256" key="7">
    <source>
        <dbReference type="PROSITE-ProRule" id="PRU10141"/>
    </source>
</evidence>
<evidence type="ECO:0000313" key="11">
    <source>
        <dbReference type="Proteomes" id="UP000039865"/>
    </source>
</evidence>
<evidence type="ECO:0000259" key="9">
    <source>
        <dbReference type="PROSITE" id="PS50011"/>
    </source>
</evidence>
<feature type="compositionally biased region" description="Basic and acidic residues" evidence="8">
    <location>
        <begin position="1281"/>
        <end position="1291"/>
    </location>
</feature>
<dbReference type="OrthoDB" id="9332038at2759"/>
<dbReference type="OMA" id="NHISMIN"/>
<dbReference type="EMBL" id="CCKQ01009805">
    <property type="protein sequence ID" value="CDW81314.1"/>
    <property type="molecule type" value="Genomic_DNA"/>
</dbReference>
<feature type="compositionally biased region" description="Low complexity" evidence="8">
    <location>
        <begin position="109"/>
        <end position="124"/>
    </location>
</feature>
<dbReference type="InterPro" id="IPR000719">
    <property type="entry name" value="Prot_kinase_dom"/>
</dbReference>
<dbReference type="SUPFAM" id="SSF56112">
    <property type="entry name" value="Protein kinase-like (PK-like)"/>
    <property type="match status" value="1"/>
</dbReference>
<feature type="compositionally biased region" description="Polar residues" evidence="8">
    <location>
        <begin position="98"/>
        <end position="108"/>
    </location>
</feature>
<dbReference type="Gene3D" id="3.30.200.20">
    <property type="entry name" value="Phosphorylase Kinase, domain 1"/>
    <property type="match status" value="1"/>
</dbReference>
<feature type="compositionally biased region" description="Basic and acidic residues" evidence="8">
    <location>
        <begin position="1207"/>
        <end position="1223"/>
    </location>
</feature>
<dbReference type="InterPro" id="IPR008271">
    <property type="entry name" value="Ser/Thr_kinase_AS"/>
</dbReference>
<evidence type="ECO:0000256" key="4">
    <source>
        <dbReference type="ARBA" id="ARBA00022741"/>
    </source>
</evidence>
<feature type="region of interest" description="Disordered" evidence="8">
    <location>
        <begin position="340"/>
        <end position="399"/>
    </location>
</feature>